<proteinExistence type="predicted"/>
<sequence>MIKQWNEAWYFSKTALDIPQGLPDDWEAVDLPHTWNGKDGQDGGNDYHRRTCYYAKKLCKDDISAERLV</sequence>
<evidence type="ECO:0000313" key="2">
    <source>
        <dbReference type="Proteomes" id="UP001595755"/>
    </source>
</evidence>
<evidence type="ECO:0000313" key="1">
    <source>
        <dbReference type="EMBL" id="MFC4304328.1"/>
    </source>
</evidence>
<dbReference type="Gene3D" id="2.60.120.260">
    <property type="entry name" value="Galactose-binding domain-like"/>
    <property type="match status" value="1"/>
</dbReference>
<accession>A0ABV8SBQ3</accession>
<reference evidence="2" key="1">
    <citation type="journal article" date="2019" name="Int. J. Syst. Evol. Microbiol.">
        <title>The Global Catalogue of Microorganisms (GCM) 10K type strain sequencing project: providing services to taxonomists for standard genome sequencing and annotation.</title>
        <authorList>
            <consortium name="The Broad Institute Genomics Platform"/>
            <consortium name="The Broad Institute Genome Sequencing Center for Infectious Disease"/>
            <person name="Wu L."/>
            <person name="Ma J."/>
        </authorList>
    </citation>
    <scope>NUCLEOTIDE SEQUENCE [LARGE SCALE GENOMIC DNA]</scope>
    <source>
        <strain evidence="2">CGMCC 4.1641</strain>
    </source>
</reference>
<name>A0ABV8SBQ3_9BACL</name>
<comment type="caution">
    <text evidence="1">The sequence shown here is derived from an EMBL/GenBank/DDBJ whole genome shotgun (WGS) entry which is preliminary data.</text>
</comment>
<dbReference type="RefSeq" id="WP_204605338.1">
    <property type="nucleotide sequence ID" value="NZ_JBHSED010000021.1"/>
</dbReference>
<organism evidence="1 2">
    <name type="scientific">Cohnella boryungensis</name>
    <dbReference type="NCBI Taxonomy" id="768479"/>
    <lineage>
        <taxon>Bacteria</taxon>
        <taxon>Bacillati</taxon>
        <taxon>Bacillota</taxon>
        <taxon>Bacilli</taxon>
        <taxon>Bacillales</taxon>
        <taxon>Paenibacillaceae</taxon>
        <taxon>Cohnella</taxon>
    </lineage>
</organism>
<dbReference type="Proteomes" id="UP001595755">
    <property type="component" value="Unassembled WGS sequence"/>
</dbReference>
<dbReference type="EMBL" id="JBHSED010000021">
    <property type="protein sequence ID" value="MFC4304328.1"/>
    <property type="molecule type" value="Genomic_DNA"/>
</dbReference>
<gene>
    <name evidence="1" type="ORF">ACFO1S_12895</name>
</gene>
<protein>
    <submittedName>
        <fullName evidence="1">Uncharacterized protein</fullName>
    </submittedName>
</protein>
<keyword evidence="2" id="KW-1185">Reference proteome</keyword>